<evidence type="ECO:0000313" key="2">
    <source>
        <dbReference type="RefSeq" id="XP_026687094.1"/>
    </source>
</evidence>
<reference evidence="2" key="1">
    <citation type="submission" date="2025-08" db="UniProtKB">
        <authorList>
            <consortium name="RefSeq"/>
        </authorList>
    </citation>
    <scope>IDENTIFICATION</scope>
</reference>
<dbReference type="GeneID" id="103520013"/>
<dbReference type="RefSeq" id="XP_026687094.1">
    <property type="nucleotide sequence ID" value="XM_026831293.1"/>
</dbReference>
<organism evidence="1 2">
    <name type="scientific">Diaphorina citri</name>
    <name type="common">Asian citrus psyllid</name>
    <dbReference type="NCBI Taxonomy" id="121845"/>
    <lineage>
        <taxon>Eukaryota</taxon>
        <taxon>Metazoa</taxon>
        <taxon>Ecdysozoa</taxon>
        <taxon>Arthropoda</taxon>
        <taxon>Hexapoda</taxon>
        <taxon>Insecta</taxon>
        <taxon>Pterygota</taxon>
        <taxon>Neoptera</taxon>
        <taxon>Paraneoptera</taxon>
        <taxon>Hemiptera</taxon>
        <taxon>Sternorrhyncha</taxon>
        <taxon>Psylloidea</taxon>
        <taxon>Psyllidae</taxon>
        <taxon>Diaphorininae</taxon>
        <taxon>Diaphorina</taxon>
    </lineage>
</organism>
<proteinExistence type="predicted"/>
<keyword evidence="1" id="KW-1185">Reference proteome</keyword>
<evidence type="ECO:0000313" key="1">
    <source>
        <dbReference type="Proteomes" id="UP000079169"/>
    </source>
</evidence>
<name>A0A3Q0JFC0_DIACI</name>
<dbReference type="PaxDb" id="121845-A0A3Q0JFC0"/>
<gene>
    <name evidence="2" type="primary">LOC103520013</name>
</gene>
<dbReference type="KEGG" id="dci:103520013"/>
<dbReference type="Proteomes" id="UP000079169">
    <property type="component" value="Unplaced"/>
</dbReference>
<sequence>MVRHALESQNYSIEEEIEEEIVTLKIKKAEESSFIFKHRDREEVYTEAMDIMLLNEGDNPRLKKMAMTRLNGLLRQKYQYFENSIPPRPLEMPPLELIKAIYPFLIINITRLDKEVCAWVREKNGERAITCRAGSEREAIKMVALYVLQKEKNITWGYDVDVEVLDEAELTNILAGANQEKEREDLGANPKPVLPGTGHLLMGDSQVARLANHMLRVPRAAMPLCIGGIDTRGLLEAARGKKNFPTKHEVRALNNNALRKISKKHGARYFRTYKFTRLSRMEKNHIHQDDYSYLYSQLIQFAQ</sequence>
<dbReference type="AlphaFoldDB" id="A0A3Q0JFC0"/>
<protein>
    <submittedName>
        <fullName evidence="2">Uncharacterized protein LOC103520013</fullName>
    </submittedName>
</protein>
<accession>A0A3Q0JFC0</accession>